<sequence length="293" mass="31891">MALEQDIAKLIEASNDLTATVDNKIQDITAKLDAKRAEVDARLQAKEQAVDAKITSFQRALPLAPNALSDTKHFKNICADVPNGTAVDVIAAHAAPWSSFFFRDTEGTGTITKLSLAQLTEFGLTPNEEFLRRGIGTKDTHNEYFSGSDYQVLLLDVVVSKGMSHDPENGLLFLLNQGCHTFIGWSKGEFLTQASCWVNVLEQTGTLRFYPSQNRSASIFVDGSDAGKGWQYKSNRRTGWGGCHQPIFKGLGSMKVAIALPYIGTGDHGDNMIWADSVGHPYTHVGPILSEGA</sequence>
<accession>A0A2A5JUX3</accession>
<dbReference type="EMBL" id="NKHF01000015">
    <property type="protein sequence ID" value="PCK33129.1"/>
    <property type="molecule type" value="Genomic_DNA"/>
</dbReference>
<evidence type="ECO:0000313" key="1">
    <source>
        <dbReference type="EMBL" id="PCK33129.1"/>
    </source>
</evidence>
<gene>
    <name evidence="1" type="ORF">CEX98_03540</name>
</gene>
<organism evidence="1 2">
    <name type="scientific">Pseudoalteromonas piscicida</name>
    <dbReference type="NCBI Taxonomy" id="43662"/>
    <lineage>
        <taxon>Bacteria</taxon>
        <taxon>Pseudomonadati</taxon>
        <taxon>Pseudomonadota</taxon>
        <taxon>Gammaproteobacteria</taxon>
        <taxon>Alteromonadales</taxon>
        <taxon>Pseudoalteromonadaceae</taxon>
        <taxon>Pseudoalteromonas</taxon>
    </lineage>
</organism>
<dbReference type="OrthoDB" id="6285109at2"/>
<dbReference type="RefSeq" id="WP_099640750.1">
    <property type="nucleotide sequence ID" value="NZ_NKHF01000015.1"/>
</dbReference>
<reference evidence="2" key="1">
    <citation type="journal article" date="2019" name="Genome Announc.">
        <title>Draft Genome Sequence of Pseudoalteromonas piscicida Strain 36Y ROTHPW, an Hypersaline Seawater Isolate from the South Coast of Sonora, Mexico.</title>
        <authorList>
            <person name="Sanchez-Diaz R."/>
            <person name="Molina-Garza Z.J."/>
            <person name="Cruz-Suarez L.E."/>
            <person name="Selvin J."/>
            <person name="Kiran G.S."/>
            <person name="Ibarra-Gamez J.C."/>
            <person name="Gomez-Gil B."/>
            <person name="Galaviz-Silva L."/>
        </authorList>
    </citation>
    <scope>NUCLEOTIDE SEQUENCE [LARGE SCALE GENOMIC DNA]</scope>
    <source>
        <strain evidence="2">36Y_RITHPW</strain>
    </source>
</reference>
<dbReference type="Proteomes" id="UP000228621">
    <property type="component" value="Unassembled WGS sequence"/>
</dbReference>
<comment type="caution">
    <text evidence="1">The sequence shown here is derived from an EMBL/GenBank/DDBJ whole genome shotgun (WGS) entry which is preliminary data.</text>
</comment>
<evidence type="ECO:0000313" key="2">
    <source>
        <dbReference type="Proteomes" id="UP000228621"/>
    </source>
</evidence>
<keyword evidence="2" id="KW-1185">Reference proteome</keyword>
<proteinExistence type="predicted"/>
<protein>
    <submittedName>
        <fullName evidence="1">Uncharacterized protein</fullName>
    </submittedName>
</protein>
<name>A0A2A5JUX3_PSEO7</name>
<dbReference type="AlphaFoldDB" id="A0A2A5JUX3"/>